<name>A0ABZ0WNX1_9BURK</name>
<evidence type="ECO:0000313" key="1">
    <source>
        <dbReference type="EMBL" id="WQD78951.1"/>
    </source>
</evidence>
<organism evidence="1 2">
    <name type="scientific">Paraburkholderia kururiensis</name>
    <dbReference type="NCBI Taxonomy" id="984307"/>
    <lineage>
        <taxon>Bacteria</taxon>
        <taxon>Pseudomonadati</taxon>
        <taxon>Pseudomonadota</taxon>
        <taxon>Betaproteobacteria</taxon>
        <taxon>Burkholderiales</taxon>
        <taxon>Burkholderiaceae</taxon>
        <taxon>Paraburkholderia</taxon>
    </lineage>
</organism>
<evidence type="ECO:0000313" key="2">
    <source>
        <dbReference type="Proteomes" id="UP001325479"/>
    </source>
</evidence>
<reference evidence="1 2" key="1">
    <citation type="submission" date="2023-12" db="EMBL/GenBank/DDBJ databases">
        <title>Genome sequencing and assembly of bacterial species from a model synthetic community.</title>
        <authorList>
            <person name="Hogle S.L."/>
        </authorList>
    </citation>
    <scope>NUCLEOTIDE SEQUENCE [LARGE SCALE GENOMIC DNA]</scope>
    <source>
        <strain evidence="1 2">HAMBI 2494</strain>
    </source>
</reference>
<keyword evidence="2" id="KW-1185">Reference proteome</keyword>
<dbReference type="RefSeq" id="WP_114815392.1">
    <property type="nucleotide sequence ID" value="NZ_CP139965.1"/>
</dbReference>
<proteinExistence type="predicted"/>
<protein>
    <submittedName>
        <fullName evidence="1">Uncharacterized protein</fullName>
    </submittedName>
</protein>
<sequence>MQRKTLNASRLQEEVTRRLGRIHNIADEGVKISVPRPNLQEPDASGCNWTMKHFGNAAGFERDIEAVLKAVRAEYNLSTEKKDAGNPFGDFPGG</sequence>
<dbReference type="Proteomes" id="UP001325479">
    <property type="component" value="Chromosome"/>
</dbReference>
<dbReference type="EMBL" id="CP139965">
    <property type="protein sequence ID" value="WQD78951.1"/>
    <property type="molecule type" value="Genomic_DNA"/>
</dbReference>
<gene>
    <name evidence="1" type="ORF">U0042_04390</name>
</gene>
<accession>A0ABZ0WNX1</accession>